<dbReference type="Gene3D" id="2.60.120.200">
    <property type="match status" value="1"/>
</dbReference>
<sequence length="2761" mass="282446">MNNNILALGRWLRSTLQAILNSKTKKKEYGLGLPKAALFIILLMLLMPGTKAFAAAVSCGTESAGNGSGYASSGTGQFRDSIFWLDWSCGANTQFNAGDVVTKSWDVGSGIIITATLSNISNGDLLPYNSGDWWGDTLNKLYGGVNPIGLGNVSVTDSSGIDFDVTFSATLNGSPIPADIVVAEAEDTGNADENASWTTDGSQWRPIEASGTLDVQFSNANRTIFMSELPNAGGGSLLALTEDVTTLNVNLQSQIGRDALAFGVFIPFDYGDAAGMPDASHYNGATATGGSQPSALTSIASLTMATVQFTSAHYLGSTPPDPDAATQGTTTANGDDVDGQGDDEDGITIPALTRGETATITATVNGASGYLQGWIDWNGDGDFLDSGEQIASDLQDGGGLDTNATAGTIAFAVTVPAGAITSQTFARFRWSTTQGLDSTAAATNGEVEDYAVTINSLVSSCVAVPVTTLGDAYVNANNEYVLTDDANFKSGFIWSNDQIDLSQPFDIQLGVYLGSNVGIDPSTGLDAGADGLSFILQNDPRGTAAQGYNGGYMGVDGDINLSASGLNNRAVYPSVTIEFDTFDNTNISGFTGDLAADHTGIYLNGDVALPDPANTLLSAVAIGAGGEIEDGKYHITRYVWDPATQNFTYYFDGVQLASVTRDLVSYFGSSYVRFGFAAATGASKNLQKACWLDEPALVDPGYDLTGTIFEDVNYGGGAGRDLATASGAGVTAAVVELYDASGNLASTTTTAADGRYTFNNVLDGSYHVRVVSNTVSSTRTGANGSELGVQTFRTDGTTAVTGEVGGRKPAVADGTANGGAETLNATTFALSGGGAVQSLQPVTVAGADIAGIDFGFNFDTIVNTNDSGQGSLRQFILNSNLLTDIPNQGINAGQETSIFMVPDGSAYVGTESHTTLDLTTAGVVVIKPATVLPIITDDAVSVDGSTQSGASCGGIRDANGAITDRSVLVALDGTNAGTGATADGLTIGSADGVTVKGLSIGNFDSDGLRADNSTNFTATCNHIGLAANGIALAGNNHKGIVLNGVTSADIGDATVSGMNVVGANTNDGIWMEGTIDDVIIDMNYVGIAADGNTSVGNGRGYVGSGISFAGYTGNIVSDGEIIRNNVISGNGFELGGFYGTTNNVLIENNLLGTDATGLLDRTDQWYLIIAEDNEGWIIRNNVIAGSDQGSGIELYSMSNMTIQGNKIGVGIDGTTAIGNGFWGVRIDGGAGHVIGGLGAGEGNIVANNSQDSVNGYSGILIQSGAAATISGNTIHSNLASGVQVSSSTSLVTISRNQIFNNTGLGIDLRGNEVTNNDANDVDTGANSLLNFPQFKQSILVGSNLIISGCAPAGATIELFEADVSPTSVSVVAAGSNQFGETQDYGEGEVFLTSWVMPASGTACAMSTDADGNNPSGMLAFSQTFALTSLPAGTNIELNDKLTATATVSGTGTSEFSAIGLIVANKLNGIVFEDINYGGGAGRDQSSASGVGVNGVTVELYDNTGALRDSTTTANDGTNDGAYEFAGLTNGDYHVRVVSDTVSSTRTGANGSELGVQTFRTDGTTAVTGEVGGRKPAVADGTANGGAETLNATTFALSGGGAVQSLQPVTVAGADIAGIDFGFNFDTIVNTNDSGQGSLRQFILNSNLLTDIPNQGINAGQETSIFMVPDGSAYVGTESHTTLDLTTAGVVVIKPATVLPIITDDAVSVDGSTQSGASCGGIRDANGAITDRSVLVALDGTNAGTGATADGLTIGSADGVTVKGLSIGNFDSDGLRADNSTNFTATCNHIGLAANGIALAGNNHKGIVLNGVTSADIGDATVSGMNVVGANTNDGIWMEGTIDDVIIDMNYVGIAADGNTSVGNGRGYVGSGISFAGYTGNIVSDGEIIRNNVISGNGFELGGFYGTTNNVLIENNLLGTDATGLLDRTDQWYLIIAEDNEGWIIRNNVIAGSDQGSGIELYSMSNMTIQGNKIGVGIDGTTAIGNGFWGVRIDGGAGHVIGGLGAGEGNIVANNSQDSVNGYSGILIQSGAAATISGNTIHSNLASGVQVSSSTSLVTISRNQIFNNTGLGIDLRGNEVTNNDANDVDTGANSLLNFPQFKQSILVGSNLIISGCAPAGATIELFEADVSPTSVSVVAAGSNQFGETQDYGEGEVFLTSWVMPASGTACAMSTDADGNNPSGMLAFSQTFALTSLPAGTNIELNDKLTATATVSGTGTSEFSAVAIVAGQDYGDAPDNYLTKLAVDGARHDVVNDVYLGSVKPDVDTDGQPSIAANDDGVDEEGVSLPLPVLNAHDRTYAVTVKTTNVTSSAATLMGWIDFDGNGAFDADEVAIRTISAGASAADVELKWSVIPIDISAGDTYMRLRLTTDSISNTEPGGAKRDGEVEDYALSITTKGVSVSGRVYNDTDVDGVNDSTEIGVSGLPVVLFDGATCQSVRTDAEGNYRFDNVEAGTYQVYEASRETVPVPTNCGVANARDPKGYRSTTDNVSSSFVVSNADITGVDFGDVKEPSFKPDHVGTVLPGNVVLYAHEFVSQSTGTVTFTSANSTPATAGWSQVLYQDTDCNGELNGSEGNAEIEGDVIVAGVGNPVCVINKVYAPSNVNSGEDYSNVITADFTFGDPANATAGSIALTVTDLTTAAASNETSGVSRLELYKTVENVTQNTGVTATQNGAKPGDELLYRIQYQNTGSAPLTELVINDVVPEFTTIVGSPTCETPLPNSLISCTPVVIGSDIRWTFPANDALQAGETGYVNYKVKVD</sequence>
<feature type="domain" description="Right handed beta helix" evidence="6">
    <location>
        <begin position="1168"/>
        <end position="1320"/>
    </location>
</feature>
<feature type="domain" description="Surface adhesin CshA non-repetitive" evidence="8">
    <location>
        <begin position="80"/>
        <end position="265"/>
    </location>
</feature>
<comment type="subcellular location">
    <subcellularLocation>
        <location evidence="1">Secreted</location>
    </subcellularLocation>
</comment>
<feature type="domain" description="SD-repeat containing protein B" evidence="7">
    <location>
        <begin position="1468"/>
        <end position="1545"/>
    </location>
</feature>
<dbReference type="InterPro" id="IPR033764">
    <property type="entry name" value="Sdr_B"/>
</dbReference>
<evidence type="ECO:0000256" key="3">
    <source>
        <dbReference type="ARBA" id="ARBA00022525"/>
    </source>
</evidence>
<feature type="domain" description="SD-repeat containing protein B" evidence="7">
    <location>
        <begin position="707"/>
        <end position="778"/>
    </location>
</feature>
<accession>A0A6S6U935</accession>
<dbReference type="Gene3D" id="2.160.20.10">
    <property type="entry name" value="Single-stranded right-handed beta-helix, Pectin lyase-like"/>
    <property type="match status" value="2"/>
</dbReference>
<evidence type="ECO:0000259" key="8">
    <source>
        <dbReference type="Pfam" id="PF18651"/>
    </source>
</evidence>
<keyword evidence="4" id="KW-0732">Signal</keyword>
<dbReference type="InterPro" id="IPR012334">
    <property type="entry name" value="Pectin_lyas_fold"/>
</dbReference>
<dbReference type="SMART" id="SM00710">
    <property type="entry name" value="PbH1"/>
    <property type="match status" value="15"/>
</dbReference>
<dbReference type="InterPro" id="IPR011050">
    <property type="entry name" value="Pectin_lyase_fold/virulence"/>
</dbReference>
<evidence type="ECO:0000259" key="7">
    <source>
        <dbReference type="Pfam" id="PF17210"/>
    </source>
</evidence>
<dbReference type="PANTHER" id="PTHR36108">
    <property type="entry name" value="COLOSSIN-B-RELATED"/>
    <property type="match status" value="1"/>
</dbReference>
<evidence type="ECO:0000256" key="2">
    <source>
        <dbReference type="ARBA" id="ARBA00007257"/>
    </source>
</evidence>
<feature type="domain" description="SD-repeat containing protein B" evidence="7">
    <location>
        <begin position="2402"/>
        <end position="2498"/>
    </location>
</feature>
<dbReference type="Pfam" id="PF20009">
    <property type="entry name" value="GEVED"/>
    <property type="match status" value="2"/>
</dbReference>
<evidence type="ECO:0000256" key="5">
    <source>
        <dbReference type="SAM" id="MobiDB-lite"/>
    </source>
</evidence>
<feature type="domain" description="GEVED" evidence="9">
    <location>
        <begin position="370"/>
        <end position="453"/>
    </location>
</feature>
<dbReference type="InterPro" id="IPR047589">
    <property type="entry name" value="DUF11_rpt"/>
</dbReference>
<dbReference type="InterPro" id="IPR045474">
    <property type="entry name" value="GEVED"/>
</dbReference>
<dbReference type="NCBIfam" id="TIGR01451">
    <property type="entry name" value="B_ant_repeat"/>
    <property type="match status" value="1"/>
</dbReference>
<evidence type="ECO:0000313" key="10">
    <source>
        <dbReference type="EMBL" id="CAA6824106.1"/>
    </source>
</evidence>
<keyword evidence="3" id="KW-0964">Secreted</keyword>
<evidence type="ECO:0000259" key="6">
    <source>
        <dbReference type="Pfam" id="PF13229"/>
    </source>
</evidence>
<dbReference type="CDD" id="cd01951">
    <property type="entry name" value="lectin_L-type"/>
    <property type="match status" value="1"/>
</dbReference>
<dbReference type="Pfam" id="PF18483">
    <property type="entry name" value="Lectin_L-type_dom"/>
    <property type="match status" value="1"/>
</dbReference>
<dbReference type="InterPro" id="IPR006626">
    <property type="entry name" value="PbH1"/>
</dbReference>
<feature type="domain" description="Right handed beta helix" evidence="6">
    <location>
        <begin position="1934"/>
        <end position="2086"/>
    </location>
</feature>
<organism evidence="10">
    <name type="scientific">uncultured Thiotrichaceae bacterium</name>
    <dbReference type="NCBI Taxonomy" id="298394"/>
    <lineage>
        <taxon>Bacteria</taxon>
        <taxon>Pseudomonadati</taxon>
        <taxon>Pseudomonadota</taxon>
        <taxon>Gammaproteobacteria</taxon>
        <taxon>Thiotrichales</taxon>
        <taxon>Thiotrichaceae</taxon>
        <taxon>environmental samples</taxon>
    </lineage>
</organism>
<dbReference type="InterPro" id="IPR039448">
    <property type="entry name" value="Beta_helix"/>
</dbReference>
<dbReference type="Pfam" id="PF13229">
    <property type="entry name" value="Beta_helix"/>
    <property type="match status" value="2"/>
</dbReference>
<feature type="domain" description="GEVED" evidence="9">
    <location>
        <begin position="2315"/>
        <end position="2392"/>
    </location>
</feature>
<dbReference type="GO" id="GO:0005576">
    <property type="term" value="C:extracellular region"/>
    <property type="evidence" value="ECO:0007669"/>
    <property type="project" value="UniProtKB-SubCell"/>
</dbReference>
<comment type="similarity">
    <text evidence="2">Belongs to the serine-aspartate repeat-containing protein (SDr) family.</text>
</comment>
<dbReference type="InterPro" id="IPR013320">
    <property type="entry name" value="ConA-like_dom_sf"/>
</dbReference>
<evidence type="ECO:0000256" key="4">
    <source>
        <dbReference type="ARBA" id="ARBA00022729"/>
    </source>
</evidence>
<dbReference type="InterPro" id="IPR013783">
    <property type="entry name" value="Ig-like_fold"/>
</dbReference>
<dbReference type="EMBL" id="CACVAY010000117">
    <property type="protein sequence ID" value="CAA6824106.1"/>
    <property type="molecule type" value="Genomic_DNA"/>
</dbReference>
<dbReference type="InterPro" id="IPR056573">
    <property type="entry name" value="Lectin_L-type_dom"/>
</dbReference>
<dbReference type="InterPro" id="IPR040683">
    <property type="entry name" value="CshA_NR2"/>
</dbReference>
<dbReference type="SUPFAM" id="SSF49899">
    <property type="entry name" value="Concanavalin A-like lectins/glucanases"/>
    <property type="match status" value="1"/>
</dbReference>
<dbReference type="Gene3D" id="2.60.40.10">
    <property type="entry name" value="Immunoglobulins"/>
    <property type="match status" value="3"/>
</dbReference>
<proteinExistence type="inferred from homology"/>
<feature type="region of interest" description="Disordered" evidence="5">
    <location>
        <begin position="315"/>
        <end position="343"/>
    </location>
</feature>
<dbReference type="Pfam" id="PF17210">
    <property type="entry name" value="SdrD_B"/>
    <property type="match status" value="3"/>
</dbReference>
<evidence type="ECO:0000259" key="9">
    <source>
        <dbReference type="Pfam" id="PF20009"/>
    </source>
</evidence>
<protein>
    <submittedName>
        <fullName evidence="10">Uncharacterized protein</fullName>
    </submittedName>
</protein>
<dbReference type="SUPFAM" id="SSF51126">
    <property type="entry name" value="Pectin lyase-like"/>
    <property type="match status" value="2"/>
</dbReference>
<reference evidence="10" key="1">
    <citation type="submission" date="2020-01" db="EMBL/GenBank/DDBJ databases">
        <authorList>
            <person name="Meier V. D."/>
            <person name="Meier V D."/>
        </authorList>
    </citation>
    <scope>NUCLEOTIDE SEQUENCE</scope>
    <source>
        <strain evidence="10">HLG_WM_MAG_07</strain>
    </source>
</reference>
<gene>
    <name evidence="10" type="ORF">HELGO_WM6770</name>
</gene>
<dbReference type="SUPFAM" id="SSF117074">
    <property type="entry name" value="Hypothetical protein PA1324"/>
    <property type="match status" value="3"/>
</dbReference>
<dbReference type="PANTHER" id="PTHR36108:SF13">
    <property type="entry name" value="COLOSSIN-B-RELATED"/>
    <property type="match status" value="1"/>
</dbReference>
<name>A0A6S6U935_9GAMM</name>
<evidence type="ECO:0000256" key="1">
    <source>
        <dbReference type="ARBA" id="ARBA00004613"/>
    </source>
</evidence>
<dbReference type="Pfam" id="PF18651">
    <property type="entry name" value="CshA_NR2"/>
    <property type="match status" value="1"/>
</dbReference>